<name>A0A6L2J4I6_TANCI</name>
<gene>
    <name evidence="2" type="ORF">Tci_003729</name>
</gene>
<keyword evidence="2" id="KW-0548">Nucleotidyltransferase</keyword>
<reference evidence="2" key="1">
    <citation type="journal article" date="2019" name="Sci. Rep.">
        <title>Draft genome of Tanacetum cinerariifolium, the natural source of mosquito coil.</title>
        <authorList>
            <person name="Yamashiro T."/>
            <person name="Shiraishi A."/>
            <person name="Satake H."/>
            <person name="Nakayama K."/>
        </authorList>
    </citation>
    <scope>NUCLEOTIDE SEQUENCE</scope>
</reference>
<protein>
    <submittedName>
        <fullName evidence="2">Reverse transcriptase domain-containing protein</fullName>
    </submittedName>
</protein>
<feature type="compositionally biased region" description="Basic and acidic residues" evidence="1">
    <location>
        <begin position="18"/>
        <end position="28"/>
    </location>
</feature>
<accession>A0A6L2J4I6</accession>
<keyword evidence="2" id="KW-0695">RNA-directed DNA polymerase</keyword>
<proteinExistence type="predicted"/>
<feature type="region of interest" description="Disordered" evidence="1">
    <location>
        <begin position="1"/>
        <end position="28"/>
    </location>
</feature>
<comment type="caution">
    <text evidence="2">The sequence shown here is derived from an EMBL/GenBank/DDBJ whole genome shotgun (WGS) entry which is preliminary data.</text>
</comment>
<dbReference type="GO" id="GO:0003964">
    <property type="term" value="F:RNA-directed DNA polymerase activity"/>
    <property type="evidence" value="ECO:0007669"/>
    <property type="project" value="UniProtKB-KW"/>
</dbReference>
<evidence type="ECO:0000256" key="1">
    <source>
        <dbReference type="SAM" id="MobiDB-lite"/>
    </source>
</evidence>
<evidence type="ECO:0000313" key="2">
    <source>
        <dbReference type="EMBL" id="GEU31751.1"/>
    </source>
</evidence>
<sequence length="287" mass="32377">MIAAKSKTSKKRGFRNQQRSEKKEDRLSILTKTPKEIFALEKEKFKALPPMTSPIEKRNHAKFYEFHGEVGHNTDECMHRRKQIEEMLKGGKLSNLIKEIKQTNGKEQLSGEIIRPIEQIQLLVKIGDEEHSALAWMNFMVVRSQSPYNEIIGRPGVKKLQAIPSTTHGMLKIPVEGGVITLKSSKLVPLECAMVSRPGETPSAAKPIIEERVKVAINPEYPEQTVMVGSILTEGGSNKLCGLLQRNLDIFAWKPEDMTGVPRHITEHRLNVLEGCSPVRQKKRTKS</sequence>
<dbReference type="EMBL" id="BKCJ010000282">
    <property type="protein sequence ID" value="GEU31751.1"/>
    <property type="molecule type" value="Genomic_DNA"/>
</dbReference>
<dbReference type="AlphaFoldDB" id="A0A6L2J4I6"/>
<keyword evidence="2" id="KW-0808">Transferase</keyword>
<organism evidence="2">
    <name type="scientific">Tanacetum cinerariifolium</name>
    <name type="common">Dalmatian daisy</name>
    <name type="synonym">Chrysanthemum cinerariifolium</name>
    <dbReference type="NCBI Taxonomy" id="118510"/>
    <lineage>
        <taxon>Eukaryota</taxon>
        <taxon>Viridiplantae</taxon>
        <taxon>Streptophyta</taxon>
        <taxon>Embryophyta</taxon>
        <taxon>Tracheophyta</taxon>
        <taxon>Spermatophyta</taxon>
        <taxon>Magnoliopsida</taxon>
        <taxon>eudicotyledons</taxon>
        <taxon>Gunneridae</taxon>
        <taxon>Pentapetalae</taxon>
        <taxon>asterids</taxon>
        <taxon>campanulids</taxon>
        <taxon>Asterales</taxon>
        <taxon>Asteraceae</taxon>
        <taxon>Asteroideae</taxon>
        <taxon>Anthemideae</taxon>
        <taxon>Anthemidinae</taxon>
        <taxon>Tanacetum</taxon>
    </lineage>
</organism>